<evidence type="ECO:0000313" key="2">
    <source>
        <dbReference type="EMBL" id="QXL89771.1"/>
    </source>
</evidence>
<dbReference type="EMBL" id="CP078073">
    <property type="protein sequence ID" value="QXL89771.1"/>
    <property type="molecule type" value="Genomic_DNA"/>
</dbReference>
<reference evidence="2 3" key="1">
    <citation type="submission" date="2021-07" db="EMBL/GenBank/DDBJ databases">
        <title>Karlodiniumbacter phycospheric gen. nov., sp. nov., a phycosphere bacterium isolated from karlodinium veneficum.</title>
        <authorList>
            <person name="Peng Y."/>
            <person name="Jiang L."/>
            <person name="Lee J."/>
        </authorList>
    </citation>
    <scope>NUCLEOTIDE SEQUENCE</scope>
    <source>
        <strain evidence="2 3">N5</strain>
    </source>
</reference>
<keyword evidence="3" id="KW-1185">Reference proteome</keyword>
<proteinExistence type="predicted"/>
<dbReference type="RefSeq" id="WP_257892793.1">
    <property type="nucleotide sequence ID" value="NZ_JAIMBW010000001.1"/>
</dbReference>
<dbReference type="AlphaFoldDB" id="A0A975TYV7"/>
<protein>
    <submittedName>
        <fullName evidence="2">Uncharacterized protein</fullName>
    </submittedName>
</protein>
<evidence type="ECO:0000256" key="1">
    <source>
        <dbReference type="SAM" id="Phobius"/>
    </source>
</evidence>
<accession>A0A975TYV7</accession>
<keyword evidence="1" id="KW-0812">Transmembrane</keyword>
<feature type="transmembrane region" description="Helical" evidence="1">
    <location>
        <begin position="12"/>
        <end position="31"/>
    </location>
</feature>
<feature type="transmembrane region" description="Helical" evidence="1">
    <location>
        <begin position="76"/>
        <end position="95"/>
    </location>
</feature>
<dbReference type="Proteomes" id="UP000693972">
    <property type="component" value="Unassembled WGS sequence"/>
</dbReference>
<sequence>MRNALQTTYSVTLRLIGLYGLAHFAIAVIFIENFAQERTVHTVPVAILSIFVLTCVLLVARQNWLPSLVARPRHPLSLVAILLIRALLQTAPVLLRAAP</sequence>
<keyword evidence="1" id="KW-0472">Membrane</keyword>
<dbReference type="EMBL" id="JAIMBW010000001">
    <property type="protein sequence ID" value="MBY4893060.1"/>
    <property type="molecule type" value="Genomic_DNA"/>
</dbReference>
<gene>
    <name evidence="2" type="ORF">KUL25_09820</name>
</gene>
<name>A0A975TYV7_9RHOB</name>
<keyword evidence="1" id="KW-1133">Transmembrane helix</keyword>
<evidence type="ECO:0000313" key="3">
    <source>
        <dbReference type="Proteomes" id="UP000693972"/>
    </source>
</evidence>
<organism evidence="2">
    <name type="scientific">Gymnodinialimonas phycosphaerae</name>
    <dbReference type="NCBI Taxonomy" id="2841589"/>
    <lineage>
        <taxon>Bacteria</taxon>
        <taxon>Pseudomonadati</taxon>
        <taxon>Pseudomonadota</taxon>
        <taxon>Alphaproteobacteria</taxon>
        <taxon>Rhodobacterales</taxon>
        <taxon>Paracoccaceae</taxon>
        <taxon>Gymnodinialimonas</taxon>
    </lineage>
</organism>
<feature type="transmembrane region" description="Helical" evidence="1">
    <location>
        <begin position="43"/>
        <end position="64"/>
    </location>
</feature>